<protein>
    <recommendedName>
        <fullName evidence="4 5">Flagellar hook-basal body complex protein FliE</fullName>
    </recommendedName>
</protein>
<proteinExistence type="inferred from homology"/>
<evidence type="ECO:0000313" key="7">
    <source>
        <dbReference type="Proteomes" id="UP000253850"/>
    </source>
</evidence>
<dbReference type="GO" id="GO:0071973">
    <property type="term" value="P:bacterial-type flagellum-dependent cell motility"/>
    <property type="evidence" value="ECO:0007669"/>
    <property type="project" value="InterPro"/>
</dbReference>
<comment type="subcellular location">
    <subcellularLocation>
        <location evidence="1 4">Bacterial flagellum basal body</location>
    </subcellularLocation>
</comment>
<keyword evidence="6" id="KW-0282">Flagellum</keyword>
<gene>
    <name evidence="4 6" type="primary">fliE</name>
    <name evidence="6" type="ORF">ABIV_0473</name>
</gene>
<dbReference type="GO" id="GO:0005198">
    <property type="term" value="F:structural molecule activity"/>
    <property type="evidence" value="ECO:0007669"/>
    <property type="project" value="UniProtKB-UniRule"/>
</dbReference>
<evidence type="ECO:0000256" key="1">
    <source>
        <dbReference type="ARBA" id="ARBA00004117"/>
    </source>
</evidence>
<dbReference type="AlphaFoldDB" id="A0AB33GGI6"/>
<dbReference type="Proteomes" id="UP000253850">
    <property type="component" value="Chromosome"/>
</dbReference>
<dbReference type="NCBIfam" id="TIGR00205">
    <property type="entry name" value="fliE"/>
    <property type="match status" value="1"/>
</dbReference>
<dbReference type="GO" id="GO:0009425">
    <property type="term" value="C:bacterial-type flagellum basal body"/>
    <property type="evidence" value="ECO:0007669"/>
    <property type="project" value="UniProtKB-SubCell"/>
</dbReference>
<dbReference type="GO" id="GO:0003774">
    <property type="term" value="F:cytoskeletal motor activity"/>
    <property type="evidence" value="ECO:0007669"/>
    <property type="project" value="InterPro"/>
</dbReference>
<evidence type="ECO:0000256" key="4">
    <source>
        <dbReference type="HAMAP-Rule" id="MF_00724"/>
    </source>
</evidence>
<dbReference type="HAMAP" id="MF_00724">
    <property type="entry name" value="FliE"/>
    <property type="match status" value="1"/>
</dbReference>
<dbReference type="Pfam" id="PF02049">
    <property type="entry name" value="FliE"/>
    <property type="match status" value="1"/>
</dbReference>
<dbReference type="KEGG" id="hbv:ABIV_0473"/>
<reference evidence="6 7" key="1">
    <citation type="submission" date="2018-07" db="EMBL/GenBank/DDBJ databases">
        <title>Complete genome of the Arcobacter bivalviorum type strain LMG 26154.</title>
        <authorList>
            <person name="Miller W.G."/>
            <person name="Yee E."/>
            <person name="Bono J.L."/>
        </authorList>
    </citation>
    <scope>NUCLEOTIDE SEQUENCE [LARGE SCALE GENOMIC DNA]</scope>
    <source>
        <strain evidence="6 7">LMG 26154</strain>
    </source>
</reference>
<evidence type="ECO:0000256" key="2">
    <source>
        <dbReference type="ARBA" id="ARBA00009272"/>
    </source>
</evidence>
<dbReference type="PANTHER" id="PTHR34653:SF1">
    <property type="entry name" value="FLAGELLAR HOOK-BASAL BODY COMPLEX PROTEIN FLIE"/>
    <property type="match status" value="1"/>
</dbReference>
<dbReference type="EMBL" id="CP031217">
    <property type="protein sequence ID" value="AXH11494.1"/>
    <property type="molecule type" value="Genomic_DNA"/>
</dbReference>
<evidence type="ECO:0000256" key="5">
    <source>
        <dbReference type="NCBIfam" id="TIGR00205"/>
    </source>
</evidence>
<sequence length="101" mass="11256">MNINSITDSIGSISSKQTNQVNLNNTQNDLSFKDMLKNAVNEVNDTQVQGYNAMENIATGRVKNLQQAVQKIEEAELSLKLGLEVKNKAINAYREIMKMPV</sequence>
<keyword evidence="6" id="KW-0966">Cell projection</keyword>
<comment type="similarity">
    <text evidence="2 4">Belongs to the FliE family.</text>
</comment>
<dbReference type="PRINTS" id="PR01006">
    <property type="entry name" value="FLGHOOKFLIE"/>
</dbReference>
<name>A0AB33GGI6_9BACT</name>
<organism evidence="6 7">
    <name type="scientific">Halarcobacter bivalviorum</name>
    <dbReference type="NCBI Taxonomy" id="663364"/>
    <lineage>
        <taxon>Bacteria</taxon>
        <taxon>Pseudomonadati</taxon>
        <taxon>Campylobacterota</taxon>
        <taxon>Epsilonproteobacteria</taxon>
        <taxon>Campylobacterales</taxon>
        <taxon>Arcobacteraceae</taxon>
        <taxon>Halarcobacter</taxon>
    </lineage>
</organism>
<dbReference type="InterPro" id="IPR001624">
    <property type="entry name" value="FliE"/>
</dbReference>
<evidence type="ECO:0000256" key="3">
    <source>
        <dbReference type="ARBA" id="ARBA00023143"/>
    </source>
</evidence>
<evidence type="ECO:0000313" key="6">
    <source>
        <dbReference type="EMBL" id="AXH11494.1"/>
    </source>
</evidence>
<keyword evidence="6" id="KW-0969">Cilium</keyword>
<accession>A0AB33GGI6</accession>
<dbReference type="RefSeq" id="WP_205526946.1">
    <property type="nucleotide sequence ID" value="NZ_CP031217.1"/>
</dbReference>
<keyword evidence="3 4" id="KW-0975">Bacterial flagellum</keyword>
<dbReference type="PANTHER" id="PTHR34653">
    <property type="match status" value="1"/>
</dbReference>